<evidence type="ECO:0000313" key="1">
    <source>
        <dbReference type="EMBL" id="GAI85252.1"/>
    </source>
</evidence>
<gene>
    <name evidence="1" type="ORF">S12H4_21735</name>
</gene>
<sequence length="251" mass="28131">SSQPPTVPNFVVVTSGEYEGVATDQTDINKFGARKHTSDYGAGTYGSDAECAEQAQFELDRYIALHDPYYEGAATDDVSIAAIGEIRAYHQHSFEDDDQAQQVAEAILAKLKLNAEMGSASVPLNVGQEPYDYIRVVDARQEDERTGNIGRLTRHYNWEEPTWEMRFSFGQRPEPAVDIMLIVEQSAQYFGQLIVDNLYAQKILADQLDMYWIDPDNTIDLSKIGDNLDNLPDGETYARVKTLHLDAGQIK</sequence>
<dbReference type="AlphaFoldDB" id="X1RWU1"/>
<proteinExistence type="predicted"/>
<feature type="non-terminal residue" evidence="1">
    <location>
        <position position="1"/>
    </location>
</feature>
<reference evidence="1" key="1">
    <citation type="journal article" date="2014" name="Front. Microbiol.">
        <title>High frequency of phylogenetically diverse reductive dehalogenase-homologous genes in deep subseafloor sedimentary metagenomes.</title>
        <authorList>
            <person name="Kawai M."/>
            <person name="Futagami T."/>
            <person name="Toyoda A."/>
            <person name="Takaki Y."/>
            <person name="Nishi S."/>
            <person name="Hori S."/>
            <person name="Arai W."/>
            <person name="Tsubouchi T."/>
            <person name="Morono Y."/>
            <person name="Uchiyama I."/>
            <person name="Ito T."/>
            <person name="Fujiyama A."/>
            <person name="Inagaki F."/>
            <person name="Takami H."/>
        </authorList>
    </citation>
    <scope>NUCLEOTIDE SEQUENCE</scope>
    <source>
        <strain evidence="1">Expedition CK06-06</strain>
    </source>
</reference>
<comment type="caution">
    <text evidence="1">The sequence shown here is derived from an EMBL/GenBank/DDBJ whole genome shotgun (WGS) entry which is preliminary data.</text>
</comment>
<protein>
    <submittedName>
        <fullName evidence="1">Uncharacterized protein</fullName>
    </submittedName>
</protein>
<accession>X1RWU1</accession>
<feature type="non-terminal residue" evidence="1">
    <location>
        <position position="251"/>
    </location>
</feature>
<name>X1RWU1_9ZZZZ</name>
<organism evidence="1">
    <name type="scientific">marine sediment metagenome</name>
    <dbReference type="NCBI Taxonomy" id="412755"/>
    <lineage>
        <taxon>unclassified sequences</taxon>
        <taxon>metagenomes</taxon>
        <taxon>ecological metagenomes</taxon>
    </lineage>
</organism>
<dbReference type="EMBL" id="BARW01011225">
    <property type="protein sequence ID" value="GAI85252.1"/>
    <property type="molecule type" value="Genomic_DNA"/>
</dbReference>